<organism evidence="2 3">
    <name type="scientific">Acinetobacter defluvii</name>
    <dbReference type="NCBI Taxonomy" id="1871111"/>
    <lineage>
        <taxon>Bacteria</taxon>
        <taxon>Pseudomonadati</taxon>
        <taxon>Pseudomonadota</taxon>
        <taxon>Gammaproteobacteria</taxon>
        <taxon>Moraxellales</taxon>
        <taxon>Moraxellaceae</taxon>
        <taxon>Acinetobacter</taxon>
    </lineage>
</organism>
<feature type="signal peptide" evidence="1">
    <location>
        <begin position="1"/>
        <end position="18"/>
    </location>
</feature>
<dbReference type="Proteomes" id="UP000245977">
    <property type="component" value="Chromosome"/>
</dbReference>
<reference evidence="2" key="1">
    <citation type="submission" date="2019-08" db="EMBL/GenBank/DDBJ databases">
        <title>The complete genome of Acinetobacter defluvii strain WCHAD010030.</title>
        <authorList>
            <person name="Hu Y."/>
            <person name="Qin J."/>
            <person name="Feng Y."/>
            <person name="Zong Z."/>
        </authorList>
    </citation>
    <scope>NUCLEOTIDE SEQUENCE</scope>
    <source>
        <strain evidence="2">WCHA30</strain>
    </source>
</reference>
<keyword evidence="3" id="KW-1185">Reference proteome</keyword>
<sequence>MKKLSIFMLSMFASLTYANQVESSINSNHKNTQLVQMTDEELSATQGQALYSLTRTDNSSQGLSFYRLGMEAEIAINANIKKLQLGCGGVNGPGNCDIDIDNLSLTGLNPVNGEYAASDAILKNPFIEFAINNPDKASTRETVGLRVGALEALGLLSIGTNSNTSDPSDDTGINSLSGNLTLNLKNTQMTNIRACGGALVLGACLGLWLYGSATVRDTQKTLVFNRDSQIDDLGPLTADATILGLTLNNVHLKNQTLKAIHQIALKSADGTGTKDFYLGLQKQSVTWPTTATSGWNAVPAQRGWWLALPEVTIENAKATQQVSLSGVGAIFGAIFGTQVDVQGIDLAQVPAKNCYGSLKFC</sequence>
<proteinExistence type="predicted"/>
<dbReference type="KEGG" id="adv:DJ533_14755"/>
<keyword evidence="1" id="KW-0732">Signal</keyword>
<protein>
    <submittedName>
        <fullName evidence="2">Uncharacterized protein</fullName>
    </submittedName>
</protein>
<evidence type="ECO:0000256" key="1">
    <source>
        <dbReference type="SAM" id="SignalP"/>
    </source>
</evidence>
<evidence type="ECO:0000313" key="2">
    <source>
        <dbReference type="EMBL" id="AWL29732.1"/>
    </source>
</evidence>
<evidence type="ECO:0000313" key="3">
    <source>
        <dbReference type="Proteomes" id="UP000245977"/>
    </source>
</evidence>
<gene>
    <name evidence="2" type="ORF">DJ533_14755</name>
</gene>
<dbReference type="AlphaFoldDB" id="A0A2S2FHA3"/>
<feature type="chain" id="PRO_5015528087" evidence="1">
    <location>
        <begin position="19"/>
        <end position="361"/>
    </location>
</feature>
<dbReference type="RefSeq" id="WP_065994148.1">
    <property type="nucleotide sequence ID" value="NZ_CP029397.2"/>
</dbReference>
<name>A0A2S2FHA3_9GAMM</name>
<dbReference type="OrthoDB" id="6670668at2"/>
<dbReference type="EMBL" id="CP029397">
    <property type="protein sequence ID" value="AWL29732.1"/>
    <property type="molecule type" value="Genomic_DNA"/>
</dbReference>
<accession>A0A2S2FHA3</accession>